<dbReference type="InterPro" id="IPR050173">
    <property type="entry name" value="ABC_transporter_C-like"/>
</dbReference>
<dbReference type="InterPro" id="IPR003439">
    <property type="entry name" value="ABC_transporter-like_ATP-bd"/>
</dbReference>
<dbReference type="GO" id="GO:0016020">
    <property type="term" value="C:membrane"/>
    <property type="evidence" value="ECO:0007669"/>
    <property type="project" value="UniProtKB-SubCell"/>
</dbReference>
<dbReference type="OMA" id="KPVIFME"/>
<dbReference type="PROSITE" id="PS50893">
    <property type="entry name" value="ABC_TRANSPORTER_2"/>
    <property type="match status" value="1"/>
</dbReference>
<dbReference type="Gene3D" id="1.20.1560.10">
    <property type="entry name" value="ABC transporter type 1, transmembrane domain"/>
    <property type="match status" value="1"/>
</dbReference>
<evidence type="ECO:0000259" key="11">
    <source>
        <dbReference type="PROSITE" id="PS50929"/>
    </source>
</evidence>
<dbReference type="OrthoDB" id="6500128at2759"/>
<keyword evidence="2" id="KW-0813">Transport</keyword>
<gene>
    <name evidence="12" type="ORF">SAMD00023353_4600190</name>
</gene>
<dbReference type="SUPFAM" id="SSF52540">
    <property type="entry name" value="P-loop containing nucleoside triphosphate hydrolases"/>
    <property type="match status" value="1"/>
</dbReference>
<dbReference type="SMART" id="SM00382">
    <property type="entry name" value="AAA"/>
    <property type="match status" value="1"/>
</dbReference>
<keyword evidence="7 9" id="KW-0472">Membrane</keyword>
<evidence type="ECO:0000256" key="2">
    <source>
        <dbReference type="ARBA" id="ARBA00022448"/>
    </source>
</evidence>
<reference evidence="12" key="1">
    <citation type="submission" date="2016-03" db="EMBL/GenBank/DDBJ databases">
        <title>Draft genome sequence of Rosellinia necatrix.</title>
        <authorList>
            <person name="Kanematsu S."/>
        </authorList>
    </citation>
    <scope>NUCLEOTIDE SEQUENCE [LARGE SCALE GENOMIC DNA]</scope>
    <source>
        <strain evidence="12">W97</strain>
    </source>
</reference>
<evidence type="ECO:0000256" key="7">
    <source>
        <dbReference type="ARBA" id="ARBA00023136"/>
    </source>
</evidence>
<accession>A0A1S8A9L0</accession>
<feature type="domain" description="ABC transmembrane type-1" evidence="11">
    <location>
        <begin position="1"/>
        <end position="94"/>
    </location>
</feature>
<sequence length="354" mass="38293">MTGAEDRVGAAIRKLRDLEFESSRVFRRLLVGGLFSSFVTLTLSPVIVFGAYIGATASQNRVLDPSRLFSSLILINLVANPLVFLLQTFPQFGAALGCCARIQDFLQSEESADPRECMQPLPDHADSKGEPDPGPAETKEADNREPLLKGPVIEITDGCFGWDDKVLIKDVNFSISKGEHMVVTGVVGGGKSLLLRAIIGEMRAISGSVSKAADSRIAYCSQTPWLENSTAKENVVRGAPDDETWRERVIDACALRELIEAKAPGTTIGSNGAQISGGERQRLALARAVALRPSLIVLDDVFSAIDRITKKHILEKLFGKHGLLTELGTTVIQVTQDCASPLMSYGAHTLTRYI</sequence>
<dbReference type="InterPro" id="IPR011527">
    <property type="entry name" value="ABC1_TM_dom"/>
</dbReference>
<dbReference type="PROSITE" id="PS50929">
    <property type="entry name" value="ABC_TM1F"/>
    <property type="match status" value="1"/>
</dbReference>
<feature type="transmembrane region" description="Helical" evidence="9">
    <location>
        <begin position="67"/>
        <end position="86"/>
    </location>
</feature>
<dbReference type="InterPro" id="IPR036640">
    <property type="entry name" value="ABC1_TM_sf"/>
</dbReference>
<keyword evidence="13" id="KW-1185">Reference proteome</keyword>
<feature type="region of interest" description="Disordered" evidence="8">
    <location>
        <begin position="113"/>
        <end position="147"/>
    </location>
</feature>
<evidence type="ECO:0000256" key="3">
    <source>
        <dbReference type="ARBA" id="ARBA00022692"/>
    </source>
</evidence>
<dbReference type="GO" id="GO:0140359">
    <property type="term" value="F:ABC-type transporter activity"/>
    <property type="evidence" value="ECO:0007669"/>
    <property type="project" value="InterPro"/>
</dbReference>
<name>A0A1S8A9L0_ROSNE</name>
<keyword evidence="5" id="KW-0067">ATP-binding</keyword>
<dbReference type="STRING" id="77044.A0A1S8A9L0"/>
<feature type="domain" description="ABC transporter" evidence="10">
    <location>
        <begin position="153"/>
        <end position="354"/>
    </location>
</feature>
<proteinExistence type="predicted"/>
<dbReference type="InterPro" id="IPR017871">
    <property type="entry name" value="ABC_transporter-like_CS"/>
</dbReference>
<dbReference type="PANTHER" id="PTHR24223:SF399">
    <property type="entry name" value="ABC TRANSPORTER ATNG"/>
    <property type="match status" value="1"/>
</dbReference>
<evidence type="ECO:0000256" key="6">
    <source>
        <dbReference type="ARBA" id="ARBA00022989"/>
    </source>
</evidence>
<feature type="transmembrane region" description="Helical" evidence="9">
    <location>
        <begin position="29"/>
        <end position="55"/>
    </location>
</feature>
<dbReference type="AlphaFoldDB" id="A0A1S8A9L0"/>
<dbReference type="Proteomes" id="UP000054516">
    <property type="component" value="Unassembled WGS sequence"/>
</dbReference>
<feature type="compositionally biased region" description="Basic and acidic residues" evidence="8">
    <location>
        <begin position="123"/>
        <end position="147"/>
    </location>
</feature>
<keyword evidence="4" id="KW-0547">Nucleotide-binding</keyword>
<dbReference type="GO" id="GO:0005524">
    <property type="term" value="F:ATP binding"/>
    <property type="evidence" value="ECO:0007669"/>
    <property type="project" value="UniProtKB-KW"/>
</dbReference>
<evidence type="ECO:0000259" key="10">
    <source>
        <dbReference type="PROSITE" id="PS50893"/>
    </source>
</evidence>
<organism evidence="12">
    <name type="scientific">Rosellinia necatrix</name>
    <name type="common">White root-rot fungus</name>
    <dbReference type="NCBI Taxonomy" id="77044"/>
    <lineage>
        <taxon>Eukaryota</taxon>
        <taxon>Fungi</taxon>
        <taxon>Dikarya</taxon>
        <taxon>Ascomycota</taxon>
        <taxon>Pezizomycotina</taxon>
        <taxon>Sordariomycetes</taxon>
        <taxon>Xylariomycetidae</taxon>
        <taxon>Xylariales</taxon>
        <taxon>Xylariaceae</taxon>
        <taxon>Rosellinia</taxon>
    </lineage>
</organism>
<keyword evidence="6 9" id="KW-1133">Transmembrane helix</keyword>
<dbReference type="PROSITE" id="PS00211">
    <property type="entry name" value="ABC_TRANSPORTER_1"/>
    <property type="match status" value="1"/>
</dbReference>
<dbReference type="GO" id="GO:0016887">
    <property type="term" value="F:ATP hydrolysis activity"/>
    <property type="evidence" value="ECO:0007669"/>
    <property type="project" value="InterPro"/>
</dbReference>
<dbReference type="Gene3D" id="3.40.50.300">
    <property type="entry name" value="P-loop containing nucleotide triphosphate hydrolases"/>
    <property type="match status" value="1"/>
</dbReference>
<evidence type="ECO:0000256" key="4">
    <source>
        <dbReference type="ARBA" id="ARBA00022741"/>
    </source>
</evidence>
<comment type="subcellular location">
    <subcellularLocation>
        <location evidence="1">Membrane</location>
    </subcellularLocation>
</comment>
<evidence type="ECO:0000256" key="1">
    <source>
        <dbReference type="ARBA" id="ARBA00004370"/>
    </source>
</evidence>
<protein>
    <submittedName>
        <fullName evidence="12">Putative ABC transporter</fullName>
    </submittedName>
</protein>
<dbReference type="PANTHER" id="PTHR24223">
    <property type="entry name" value="ATP-BINDING CASSETTE SUB-FAMILY C"/>
    <property type="match status" value="1"/>
</dbReference>
<dbReference type="EMBL" id="DF977491">
    <property type="protein sequence ID" value="GAW26729.1"/>
    <property type="molecule type" value="Genomic_DNA"/>
</dbReference>
<evidence type="ECO:0000256" key="8">
    <source>
        <dbReference type="SAM" id="MobiDB-lite"/>
    </source>
</evidence>
<dbReference type="Pfam" id="PF00005">
    <property type="entry name" value="ABC_tran"/>
    <property type="match status" value="1"/>
</dbReference>
<dbReference type="SUPFAM" id="SSF90123">
    <property type="entry name" value="ABC transporter transmembrane region"/>
    <property type="match status" value="1"/>
</dbReference>
<keyword evidence="3 9" id="KW-0812">Transmembrane</keyword>
<evidence type="ECO:0000313" key="13">
    <source>
        <dbReference type="Proteomes" id="UP000054516"/>
    </source>
</evidence>
<evidence type="ECO:0000313" key="12">
    <source>
        <dbReference type="EMBL" id="GAW26729.1"/>
    </source>
</evidence>
<dbReference type="InterPro" id="IPR027417">
    <property type="entry name" value="P-loop_NTPase"/>
</dbReference>
<evidence type="ECO:0000256" key="9">
    <source>
        <dbReference type="SAM" id="Phobius"/>
    </source>
</evidence>
<dbReference type="InterPro" id="IPR003593">
    <property type="entry name" value="AAA+_ATPase"/>
</dbReference>
<evidence type="ECO:0000256" key="5">
    <source>
        <dbReference type="ARBA" id="ARBA00022840"/>
    </source>
</evidence>